<evidence type="ECO:0000256" key="1">
    <source>
        <dbReference type="SAM" id="Phobius"/>
    </source>
</evidence>
<evidence type="ECO:0000313" key="3">
    <source>
        <dbReference type="Proteomes" id="UP000054279"/>
    </source>
</evidence>
<gene>
    <name evidence="2" type="ORF">M422DRAFT_263876</name>
</gene>
<dbReference type="OrthoDB" id="2396124at2759"/>
<keyword evidence="1" id="KW-1133">Transmembrane helix</keyword>
<feature type="transmembrane region" description="Helical" evidence="1">
    <location>
        <begin position="76"/>
        <end position="94"/>
    </location>
</feature>
<dbReference type="AlphaFoldDB" id="A0A0C9V9C7"/>
<keyword evidence="1" id="KW-0472">Membrane</keyword>
<keyword evidence="1" id="KW-0812">Transmembrane</keyword>
<dbReference type="EMBL" id="KN837204">
    <property type="protein sequence ID" value="KIJ34080.1"/>
    <property type="molecule type" value="Genomic_DNA"/>
</dbReference>
<sequence>MSAIIETLRNYITSNPTIQKDFNEALNTTLSSYIPILVQYRIKAIDDYLNFHESMLSWRLSEDESGEKIYDILSHFYYILSLFYCILSLFYYVLDLLPDTYQTPIYPTGGWTWLSQWLVDYSKEIGKWFDTPESLGEATLTSFWNAKNYHMQDYILPLGG</sequence>
<evidence type="ECO:0000313" key="2">
    <source>
        <dbReference type="EMBL" id="KIJ34080.1"/>
    </source>
</evidence>
<reference evidence="2 3" key="1">
    <citation type="submission" date="2014-06" db="EMBL/GenBank/DDBJ databases">
        <title>Evolutionary Origins and Diversification of the Mycorrhizal Mutualists.</title>
        <authorList>
            <consortium name="DOE Joint Genome Institute"/>
            <consortium name="Mycorrhizal Genomics Consortium"/>
            <person name="Kohler A."/>
            <person name="Kuo A."/>
            <person name="Nagy L.G."/>
            <person name="Floudas D."/>
            <person name="Copeland A."/>
            <person name="Barry K.W."/>
            <person name="Cichocki N."/>
            <person name="Veneault-Fourrey C."/>
            <person name="LaButti K."/>
            <person name="Lindquist E.A."/>
            <person name="Lipzen A."/>
            <person name="Lundell T."/>
            <person name="Morin E."/>
            <person name="Murat C."/>
            <person name="Riley R."/>
            <person name="Ohm R."/>
            <person name="Sun H."/>
            <person name="Tunlid A."/>
            <person name="Henrissat B."/>
            <person name="Grigoriev I.V."/>
            <person name="Hibbett D.S."/>
            <person name="Martin F."/>
        </authorList>
    </citation>
    <scope>NUCLEOTIDE SEQUENCE [LARGE SCALE GENOMIC DNA]</scope>
    <source>
        <strain evidence="2 3">SS14</strain>
    </source>
</reference>
<dbReference type="Proteomes" id="UP000054279">
    <property type="component" value="Unassembled WGS sequence"/>
</dbReference>
<accession>A0A0C9V9C7</accession>
<dbReference type="HOGENOM" id="CLU_1653231_0_0_1"/>
<protein>
    <submittedName>
        <fullName evidence="2">Unplaced genomic scaffold SPHSTscaffold_129, whole genome shotgun sequence</fullName>
    </submittedName>
</protein>
<proteinExistence type="predicted"/>
<organism evidence="2 3">
    <name type="scientific">Sphaerobolus stellatus (strain SS14)</name>
    <dbReference type="NCBI Taxonomy" id="990650"/>
    <lineage>
        <taxon>Eukaryota</taxon>
        <taxon>Fungi</taxon>
        <taxon>Dikarya</taxon>
        <taxon>Basidiomycota</taxon>
        <taxon>Agaricomycotina</taxon>
        <taxon>Agaricomycetes</taxon>
        <taxon>Phallomycetidae</taxon>
        <taxon>Geastrales</taxon>
        <taxon>Sphaerobolaceae</taxon>
        <taxon>Sphaerobolus</taxon>
    </lineage>
</organism>
<name>A0A0C9V9C7_SPHS4</name>
<keyword evidence="3" id="KW-1185">Reference proteome</keyword>